<comment type="caution">
    <text evidence="2">The sequence shown here is derived from an EMBL/GenBank/DDBJ whole genome shotgun (WGS) entry which is preliminary data.</text>
</comment>
<evidence type="ECO:0000313" key="3">
    <source>
        <dbReference type="Proteomes" id="UP000789901"/>
    </source>
</evidence>
<gene>
    <name evidence="2" type="ORF">GMARGA_LOCUS39366</name>
</gene>
<reference evidence="2 3" key="1">
    <citation type="submission" date="2021-06" db="EMBL/GenBank/DDBJ databases">
        <authorList>
            <person name="Kallberg Y."/>
            <person name="Tangrot J."/>
            <person name="Rosling A."/>
        </authorList>
    </citation>
    <scope>NUCLEOTIDE SEQUENCE [LARGE SCALE GENOMIC DNA]</scope>
    <source>
        <strain evidence="2 3">120-4 pot B 10/14</strain>
    </source>
</reference>
<feature type="non-terminal residue" evidence="2">
    <location>
        <position position="1"/>
    </location>
</feature>
<proteinExistence type="predicted"/>
<dbReference type="EMBL" id="CAJVQB010093470">
    <property type="protein sequence ID" value="CAG8848790.1"/>
    <property type="molecule type" value="Genomic_DNA"/>
</dbReference>
<keyword evidence="1" id="KW-0175">Coiled coil</keyword>
<name>A0ABN7X791_GIGMA</name>
<dbReference type="Proteomes" id="UP000789901">
    <property type="component" value="Unassembled WGS sequence"/>
</dbReference>
<evidence type="ECO:0000256" key="1">
    <source>
        <dbReference type="SAM" id="Coils"/>
    </source>
</evidence>
<feature type="coiled-coil region" evidence="1">
    <location>
        <begin position="63"/>
        <end position="97"/>
    </location>
</feature>
<sequence length="116" mass="13676">IYVTFVTDGYSRLAIERAESSKLNLLLTNVSNMRRDILNYMPKKLDKDSEEENHIIEEIIFKAEEVRAMNEDHKRRIADLEKKVDTIIENQKKITRKIEINQSRIMGDQNIAKNNQ</sequence>
<evidence type="ECO:0000313" key="2">
    <source>
        <dbReference type="EMBL" id="CAG8848790.1"/>
    </source>
</evidence>
<organism evidence="2 3">
    <name type="scientific">Gigaspora margarita</name>
    <dbReference type="NCBI Taxonomy" id="4874"/>
    <lineage>
        <taxon>Eukaryota</taxon>
        <taxon>Fungi</taxon>
        <taxon>Fungi incertae sedis</taxon>
        <taxon>Mucoromycota</taxon>
        <taxon>Glomeromycotina</taxon>
        <taxon>Glomeromycetes</taxon>
        <taxon>Diversisporales</taxon>
        <taxon>Gigasporaceae</taxon>
        <taxon>Gigaspora</taxon>
    </lineage>
</organism>
<keyword evidence="3" id="KW-1185">Reference proteome</keyword>
<accession>A0ABN7X791</accession>
<feature type="non-terminal residue" evidence="2">
    <location>
        <position position="116"/>
    </location>
</feature>
<protein>
    <submittedName>
        <fullName evidence="2">36454_t:CDS:1</fullName>
    </submittedName>
</protein>